<evidence type="ECO:0000256" key="3">
    <source>
        <dbReference type="ARBA" id="ARBA00022605"/>
    </source>
</evidence>
<dbReference type="PRINTS" id="PR00474">
    <property type="entry name" value="GLU5KINASE"/>
</dbReference>
<dbReference type="Pfam" id="PF01472">
    <property type="entry name" value="PUA"/>
    <property type="match status" value="1"/>
</dbReference>
<feature type="domain" description="PUA" evidence="11">
    <location>
        <begin position="324"/>
        <end position="431"/>
    </location>
</feature>
<dbReference type="FunFam" id="3.40.1160.10:FF:000020">
    <property type="entry name" value="Glutamate 5-kinase"/>
    <property type="match status" value="1"/>
</dbReference>
<keyword evidence="13" id="KW-1185">Reference proteome</keyword>
<dbReference type="SUPFAM" id="SSF88697">
    <property type="entry name" value="PUA domain-like"/>
    <property type="match status" value="1"/>
</dbReference>
<evidence type="ECO:0000256" key="2">
    <source>
        <dbReference type="ARBA" id="ARBA00022490"/>
    </source>
</evidence>
<dbReference type="PANTHER" id="PTHR43654">
    <property type="entry name" value="GLUTAMATE 5-KINASE"/>
    <property type="match status" value="1"/>
</dbReference>
<dbReference type="InterPro" id="IPR005715">
    <property type="entry name" value="Glu_5kinase/COase_Synthase"/>
</dbReference>
<accession>A0AAN6N8F4</accession>
<evidence type="ECO:0000256" key="1">
    <source>
        <dbReference type="ARBA" id="ARBA00004496"/>
    </source>
</evidence>
<dbReference type="GO" id="GO:0004349">
    <property type="term" value="F:glutamate 5-kinase activity"/>
    <property type="evidence" value="ECO:0007669"/>
    <property type="project" value="InterPro"/>
</dbReference>
<name>A0AAN6N8F4_9PEZI</name>
<dbReference type="InterPro" id="IPR041739">
    <property type="entry name" value="G5K_ProB"/>
</dbReference>
<dbReference type="InterPro" id="IPR015947">
    <property type="entry name" value="PUA-like_sf"/>
</dbReference>
<dbReference type="PANTHER" id="PTHR43654:SF3">
    <property type="entry name" value="GLUTAMATE 5-KINASE"/>
    <property type="match status" value="1"/>
</dbReference>
<keyword evidence="2" id="KW-0963">Cytoplasm</keyword>
<dbReference type="EMBL" id="MU853795">
    <property type="protein sequence ID" value="KAK3940541.1"/>
    <property type="molecule type" value="Genomic_DNA"/>
</dbReference>
<dbReference type="GO" id="GO:0003723">
    <property type="term" value="F:RNA binding"/>
    <property type="evidence" value="ECO:0007669"/>
    <property type="project" value="InterPro"/>
</dbReference>
<comment type="caution">
    <text evidence="12">The sequence shown here is derived from an EMBL/GenBank/DDBJ whole genome shotgun (WGS) entry which is preliminary data.</text>
</comment>
<evidence type="ECO:0000313" key="12">
    <source>
        <dbReference type="EMBL" id="KAK3940541.1"/>
    </source>
</evidence>
<dbReference type="Pfam" id="PF00696">
    <property type="entry name" value="AA_kinase"/>
    <property type="match status" value="1"/>
</dbReference>
<protein>
    <recommendedName>
        <fullName evidence="11">PUA domain-containing protein</fullName>
    </recommendedName>
</protein>
<comment type="subcellular location">
    <subcellularLocation>
        <location evidence="1">Cytoplasm</location>
    </subcellularLocation>
</comment>
<reference evidence="13" key="1">
    <citation type="journal article" date="2023" name="Mol. Phylogenet. Evol.">
        <title>Genome-scale phylogeny and comparative genomics of the fungal order Sordariales.</title>
        <authorList>
            <person name="Hensen N."/>
            <person name="Bonometti L."/>
            <person name="Westerberg I."/>
            <person name="Brannstrom I.O."/>
            <person name="Guillou S."/>
            <person name="Cros-Aarteil S."/>
            <person name="Calhoun S."/>
            <person name="Haridas S."/>
            <person name="Kuo A."/>
            <person name="Mondo S."/>
            <person name="Pangilinan J."/>
            <person name="Riley R."/>
            <person name="LaButti K."/>
            <person name="Andreopoulos B."/>
            <person name="Lipzen A."/>
            <person name="Chen C."/>
            <person name="Yan M."/>
            <person name="Daum C."/>
            <person name="Ng V."/>
            <person name="Clum A."/>
            <person name="Steindorff A."/>
            <person name="Ohm R.A."/>
            <person name="Martin F."/>
            <person name="Silar P."/>
            <person name="Natvig D.O."/>
            <person name="Lalanne C."/>
            <person name="Gautier V."/>
            <person name="Ament-Velasquez S.L."/>
            <person name="Kruys A."/>
            <person name="Hutchinson M.I."/>
            <person name="Powell A.J."/>
            <person name="Barry K."/>
            <person name="Miller A.N."/>
            <person name="Grigoriev I.V."/>
            <person name="Debuchy R."/>
            <person name="Gladieux P."/>
            <person name="Hiltunen Thoren M."/>
            <person name="Johannesson H."/>
        </authorList>
    </citation>
    <scope>NUCLEOTIDE SEQUENCE [LARGE SCALE GENOMIC DNA]</scope>
    <source>
        <strain evidence="13">CBS 340.73</strain>
    </source>
</reference>
<evidence type="ECO:0000256" key="4">
    <source>
        <dbReference type="ARBA" id="ARBA00022650"/>
    </source>
</evidence>
<gene>
    <name evidence="12" type="ORF">QBC46DRAFT_385287</name>
</gene>
<dbReference type="HAMAP" id="MF_00456">
    <property type="entry name" value="ProB"/>
    <property type="match status" value="1"/>
</dbReference>
<dbReference type="NCBIfam" id="TIGR01027">
    <property type="entry name" value="proB"/>
    <property type="match status" value="1"/>
</dbReference>
<evidence type="ECO:0000256" key="10">
    <source>
        <dbReference type="SAM" id="MobiDB-lite"/>
    </source>
</evidence>
<evidence type="ECO:0000256" key="7">
    <source>
        <dbReference type="ARBA" id="ARBA00022777"/>
    </source>
</evidence>
<dbReference type="SMART" id="SM00359">
    <property type="entry name" value="PUA"/>
    <property type="match status" value="1"/>
</dbReference>
<dbReference type="InterPro" id="IPR019797">
    <property type="entry name" value="Glutamate_5-kinase_CS"/>
</dbReference>
<keyword evidence="6" id="KW-0547">Nucleotide-binding</keyword>
<dbReference type="InterPro" id="IPR036974">
    <property type="entry name" value="PUA_sf"/>
</dbReference>
<evidence type="ECO:0000256" key="6">
    <source>
        <dbReference type="ARBA" id="ARBA00022741"/>
    </source>
</evidence>
<organism evidence="12 13">
    <name type="scientific">Diplogelasinospora grovesii</name>
    <dbReference type="NCBI Taxonomy" id="303347"/>
    <lineage>
        <taxon>Eukaryota</taxon>
        <taxon>Fungi</taxon>
        <taxon>Dikarya</taxon>
        <taxon>Ascomycota</taxon>
        <taxon>Pezizomycotina</taxon>
        <taxon>Sordariomycetes</taxon>
        <taxon>Sordariomycetidae</taxon>
        <taxon>Sordariales</taxon>
        <taxon>Diplogelasinosporaceae</taxon>
        <taxon>Diplogelasinospora</taxon>
    </lineage>
</organism>
<keyword evidence="5" id="KW-0808">Transferase</keyword>
<feature type="region of interest" description="Disordered" evidence="10">
    <location>
        <begin position="253"/>
        <end position="276"/>
    </location>
</feature>
<dbReference type="FunFam" id="2.30.130.10:FF:000008">
    <property type="entry name" value="Glutamate 5-kinase"/>
    <property type="match status" value="1"/>
</dbReference>
<keyword evidence="3" id="KW-0028">Amino-acid biosynthesis</keyword>
<keyword evidence="8" id="KW-0067">ATP-binding</keyword>
<dbReference type="AlphaFoldDB" id="A0AAN6N8F4"/>
<dbReference type="Gene3D" id="2.30.130.10">
    <property type="entry name" value="PUA domain"/>
    <property type="match status" value="1"/>
</dbReference>
<comment type="similarity">
    <text evidence="9">Belongs to the glutamate 5-kinase family.</text>
</comment>
<dbReference type="PROSITE" id="PS50890">
    <property type="entry name" value="PUA"/>
    <property type="match status" value="1"/>
</dbReference>
<dbReference type="CDD" id="cd04242">
    <property type="entry name" value="AAK_G5K_ProB"/>
    <property type="match status" value="1"/>
</dbReference>
<evidence type="ECO:0000313" key="13">
    <source>
        <dbReference type="Proteomes" id="UP001303473"/>
    </source>
</evidence>
<keyword evidence="7" id="KW-0418">Kinase</keyword>
<keyword evidence="4" id="KW-0641">Proline biosynthesis</keyword>
<dbReference type="InterPro" id="IPR036393">
    <property type="entry name" value="AceGlu_kinase-like_sf"/>
</dbReference>
<dbReference type="PROSITE" id="PS00902">
    <property type="entry name" value="GLUTAMATE_5_KINASE"/>
    <property type="match status" value="1"/>
</dbReference>
<dbReference type="GO" id="GO:1901607">
    <property type="term" value="P:alpha-amino acid biosynthetic process"/>
    <property type="evidence" value="ECO:0007669"/>
    <property type="project" value="UniProtKB-ARBA"/>
</dbReference>
<dbReference type="Proteomes" id="UP001303473">
    <property type="component" value="Unassembled WGS sequence"/>
</dbReference>
<dbReference type="Gene3D" id="3.40.1160.10">
    <property type="entry name" value="Acetylglutamate kinase-like"/>
    <property type="match status" value="2"/>
</dbReference>
<evidence type="ECO:0000259" key="11">
    <source>
        <dbReference type="SMART" id="SM00359"/>
    </source>
</evidence>
<dbReference type="PIRSF" id="PIRSF000729">
    <property type="entry name" value="GK"/>
    <property type="match status" value="1"/>
</dbReference>
<dbReference type="InterPro" id="IPR001048">
    <property type="entry name" value="Asp/Glu/Uridylate_kinase"/>
</dbReference>
<dbReference type="InterPro" id="IPR002478">
    <property type="entry name" value="PUA"/>
</dbReference>
<dbReference type="GO" id="GO:0005524">
    <property type="term" value="F:ATP binding"/>
    <property type="evidence" value="ECO:0007669"/>
    <property type="project" value="UniProtKB-KW"/>
</dbReference>
<evidence type="ECO:0000256" key="8">
    <source>
        <dbReference type="ARBA" id="ARBA00022840"/>
    </source>
</evidence>
<dbReference type="GO" id="GO:0005829">
    <property type="term" value="C:cytosol"/>
    <property type="evidence" value="ECO:0007669"/>
    <property type="project" value="TreeGrafter"/>
</dbReference>
<sequence>MRSPRPLGIVIKLGTSSIVDEKSHEPLLSILTSIVETAVKLRKDGHKVIIVSSGAIGVGLRRMDTEKRPKHLSKLQALAAIGQCRLMSLWDSLFDHLRQPIAQILLTRSDIADRSRYLNAQNTIHELLDMGVIPIVNENDTLAVSEIKFGDNDTLSAITAAMVHADLLFLMTDVDCLYDKNPRSNPDAQPIEVVEDIGALVADVSTAGSSLGTGGMSTKIVAARLATSAGVTTVITRSSSPGNIVKIVRHVQANRSSPTSPPLPSTPDHQPSENSLIKSTSTTSLAGKVTTPKEQIPLHTRFLPSPHPVRDRYFWILHGLRPHGTLYIDSGAYKALAGRAGLLPVGVVDVEGEFAQHEAVRLCVVEKIKKGQVQQVNGEDGTDKKQLWQGPAVEVGRALTNYSSDQIIRIKGRQSTEIGGLLGFSDSEYVAPRGSISLFRTEKSTVTLSREVSRPASPSVRETIDVRGISGYEGEAGGLTL</sequence>
<dbReference type="CDD" id="cd21157">
    <property type="entry name" value="PUA_G5K"/>
    <property type="match status" value="1"/>
</dbReference>
<dbReference type="InterPro" id="IPR001057">
    <property type="entry name" value="Glu/AcGlu_kinase"/>
</dbReference>
<evidence type="ECO:0000256" key="9">
    <source>
        <dbReference type="ARBA" id="ARBA00061601"/>
    </source>
</evidence>
<dbReference type="InterPro" id="IPR011529">
    <property type="entry name" value="Glu_5kinase"/>
</dbReference>
<proteinExistence type="inferred from homology"/>
<evidence type="ECO:0000256" key="5">
    <source>
        <dbReference type="ARBA" id="ARBA00022679"/>
    </source>
</evidence>
<dbReference type="SUPFAM" id="SSF53633">
    <property type="entry name" value="Carbamate kinase-like"/>
    <property type="match status" value="1"/>
</dbReference>